<reference evidence="1 2" key="1">
    <citation type="submission" date="2024-10" db="EMBL/GenBank/DDBJ databases">
        <title>The Natural Products Discovery Center: Release of the First 8490 Sequenced Strains for Exploring Actinobacteria Biosynthetic Diversity.</title>
        <authorList>
            <person name="Kalkreuter E."/>
            <person name="Kautsar S.A."/>
            <person name="Yang D."/>
            <person name="Bader C.D."/>
            <person name="Teijaro C.N."/>
            <person name="Fluegel L."/>
            <person name="Davis C.M."/>
            <person name="Simpson J.R."/>
            <person name="Lauterbach L."/>
            <person name="Steele A.D."/>
            <person name="Gui C."/>
            <person name="Meng S."/>
            <person name="Li G."/>
            <person name="Viehrig K."/>
            <person name="Ye F."/>
            <person name="Su P."/>
            <person name="Kiefer A.F."/>
            <person name="Nichols A."/>
            <person name="Cepeda A.J."/>
            <person name="Yan W."/>
            <person name="Fan B."/>
            <person name="Jiang Y."/>
            <person name="Adhikari A."/>
            <person name="Zheng C.-J."/>
            <person name="Schuster L."/>
            <person name="Cowan T.M."/>
            <person name="Smanski M.J."/>
            <person name="Chevrette M.G."/>
            <person name="De Carvalho L.P.S."/>
            <person name="Shen B."/>
        </authorList>
    </citation>
    <scope>NUCLEOTIDE SEQUENCE [LARGE SCALE GENOMIC DNA]</scope>
    <source>
        <strain evidence="1 2">NPDC006488</strain>
    </source>
</reference>
<protein>
    <submittedName>
        <fullName evidence="1">Uncharacterized protein</fullName>
    </submittedName>
</protein>
<comment type="caution">
    <text evidence="1">The sequence shown here is derived from an EMBL/GenBank/DDBJ whole genome shotgun (WGS) entry which is preliminary data.</text>
</comment>
<dbReference type="Proteomes" id="UP001601303">
    <property type="component" value="Unassembled WGS sequence"/>
</dbReference>
<proteinExistence type="predicted"/>
<evidence type="ECO:0000313" key="2">
    <source>
        <dbReference type="Proteomes" id="UP001601303"/>
    </source>
</evidence>
<accession>A0ABW6MG57</accession>
<keyword evidence="2" id="KW-1185">Reference proteome</keyword>
<dbReference type="RefSeq" id="WP_388113256.1">
    <property type="nucleotide sequence ID" value="NZ_JBIAHM010000016.1"/>
</dbReference>
<sequence length="47" mass="4927">MRANLPRSASIQEITSSYGFVGGLTRRAVRQDHGRLAVRGAGVVGGT</sequence>
<gene>
    <name evidence="1" type="ORF">ACFYNQ_37910</name>
</gene>
<evidence type="ECO:0000313" key="1">
    <source>
        <dbReference type="EMBL" id="MFE9604313.1"/>
    </source>
</evidence>
<dbReference type="EMBL" id="JBIAHM010000016">
    <property type="protein sequence ID" value="MFE9604313.1"/>
    <property type="molecule type" value="Genomic_DNA"/>
</dbReference>
<name>A0ABW6MG57_9ACTN</name>
<organism evidence="1 2">
    <name type="scientific">Streptomyces hokutonensis</name>
    <dbReference type="NCBI Taxonomy" id="1306990"/>
    <lineage>
        <taxon>Bacteria</taxon>
        <taxon>Bacillati</taxon>
        <taxon>Actinomycetota</taxon>
        <taxon>Actinomycetes</taxon>
        <taxon>Kitasatosporales</taxon>
        <taxon>Streptomycetaceae</taxon>
        <taxon>Streptomyces</taxon>
    </lineage>
</organism>